<dbReference type="InterPro" id="IPR022062">
    <property type="entry name" value="DUF3618"/>
</dbReference>
<feature type="region of interest" description="Disordered" evidence="1">
    <location>
        <begin position="234"/>
        <end position="254"/>
    </location>
</feature>
<gene>
    <name evidence="2" type="ORF">CXK95_16830</name>
</gene>
<dbReference type="AlphaFoldDB" id="A0A8E2QAP0"/>
<proteinExistence type="predicted"/>
<feature type="compositionally biased region" description="Basic and acidic residues" evidence="1">
    <location>
        <begin position="234"/>
        <end position="247"/>
    </location>
</feature>
<evidence type="ECO:0000256" key="1">
    <source>
        <dbReference type="SAM" id="MobiDB-lite"/>
    </source>
</evidence>
<name>A0A8E2QAP0_9GAMM</name>
<keyword evidence="3" id="KW-1185">Reference proteome</keyword>
<reference evidence="2 3" key="1">
    <citation type="submission" date="2018-01" db="EMBL/GenBank/DDBJ databases">
        <title>Denitrification phenotypes of diverse strains of Pseudomonas stutzeri.</title>
        <authorList>
            <person name="Milligan D.A."/>
            <person name="Bergaust L."/>
            <person name="Bakken L.R."/>
            <person name="Frostegard A."/>
        </authorList>
    </citation>
    <scope>NUCLEOTIDE SEQUENCE [LARGE SCALE GENOMIC DNA]</scope>
    <source>
        <strain evidence="2 3">DSM 50238</strain>
    </source>
</reference>
<dbReference type="Proteomes" id="UP000235881">
    <property type="component" value="Unassembled WGS sequence"/>
</dbReference>
<feature type="compositionally biased region" description="Basic and acidic residues" evidence="1">
    <location>
        <begin position="137"/>
        <end position="155"/>
    </location>
</feature>
<evidence type="ECO:0000313" key="2">
    <source>
        <dbReference type="EMBL" id="PNF75273.1"/>
    </source>
</evidence>
<dbReference type="EMBL" id="POUK01000007">
    <property type="protein sequence ID" value="PNF75273.1"/>
    <property type="molecule type" value="Genomic_DNA"/>
</dbReference>
<protein>
    <recommendedName>
        <fullName evidence="4">DUF3618 domain-containing protein</fullName>
    </recommendedName>
</protein>
<organism evidence="2 3">
    <name type="scientific">Stutzerimonas degradans</name>
    <dbReference type="NCBI Taxonomy" id="2968968"/>
    <lineage>
        <taxon>Bacteria</taxon>
        <taxon>Pseudomonadati</taxon>
        <taxon>Pseudomonadota</taxon>
        <taxon>Gammaproteobacteria</taxon>
        <taxon>Pseudomonadales</taxon>
        <taxon>Pseudomonadaceae</taxon>
        <taxon>Stutzerimonas</taxon>
    </lineage>
</organism>
<evidence type="ECO:0008006" key="4">
    <source>
        <dbReference type="Google" id="ProtNLM"/>
    </source>
</evidence>
<evidence type="ECO:0000313" key="3">
    <source>
        <dbReference type="Proteomes" id="UP000235881"/>
    </source>
</evidence>
<dbReference type="Pfam" id="PF12277">
    <property type="entry name" value="DUF3618"/>
    <property type="match status" value="1"/>
</dbReference>
<accession>A0A8E2QAP0</accession>
<comment type="caution">
    <text evidence="2">The sequence shown here is derived from an EMBL/GenBank/DDBJ whole genome shotgun (WGS) entry which is preliminary data.</text>
</comment>
<feature type="region of interest" description="Disordered" evidence="1">
    <location>
        <begin position="117"/>
        <end position="155"/>
    </location>
</feature>
<dbReference type="RefSeq" id="WP_102829409.1">
    <property type="nucleotide sequence ID" value="NZ_CP065721.1"/>
</dbReference>
<sequence>MSTHNQIDLEAQKDPDTLEREIDQQRAEIGNIVHALESKLSPGQMIDTALGYAKGGGGEFLHNLSDTLKANPVPTVLTSVGLLWLMAGQNRRPDYHGASGPSATDKLAAKASNLKQQGVGMKDRASQLGHSVSHSLGDARSRVGESGRHAADSLKHTAARARGGFSQLLDEQPLAVGAMGIALGALLAATMPLTRREDELMGETSDRLTGKLRDKARAGYAQASEMGREVADEVVGKVKQNIHHDPSRPASGPH</sequence>